<evidence type="ECO:0000313" key="8">
    <source>
        <dbReference type="Proteomes" id="UP001157910"/>
    </source>
</evidence>
<dbReference type="Proteomes" id="UP001157910">
    <property type="component" value="Unassembled WGS sequence"/>
</dbReference>
<keyword evidence="2" id="KW-0378">Hydrolase</keyword>
<organism evidence="7 8">
    <name type="scientific">Novosphingobium panipatense</name>
    <dbReference type="NCBI Taxonomy" id="428991"/>
    <lineage>
        <taxon>Bacteria</taxon>
        <taxon>Pseudomonadati</taxon>
        <taxon>Pseudomonadota</taxon>
        <taxon>Alphaproteobacteria</taxon>
        <taxon>Sphingomonadales</taxon>
        <taxon>Sphingomonadaceae</taxon>
        <taxon>Novosphingobium</taxon>
    </lineage>
</organism>
<gene>
    <name evidence="7" type="ORF">SAMN06296065_10286</name>
</gene>
<keyword evidence="5" id="KW-0804">Transcription</keyword>
<dbReference type="Pfam" id="PF00717">
    <property type="entry name" value="Peptidase_S24"/>
    <property type="match status" value="1"/>
</dbReference>
<evidence type="ECO:0000259" key="6">
    <source>
        <dbReference type="Pfam" id="PF00717"/>
    </source>
</evidence>
<evidence type="ECO:0000256" key="4">
    <source>
        <dbReference type="ARBA" id="ARBA00023125"/>
    </source>
</evidence>
<keyword evidence="1" id="KW-0645">Protease</keyword>
<comment type="caution">
    <text evidence="7">The sequence shown here is derived from an EMBL/GenBank/DDBJ whole genome shotgun (WGS) entry which is preliminary data.</text>
</comment>
<dbReference type="InterPro" id="IPR039418">
    <property type="entry name" value="LexA-like"/>
</dbReference>
<evidence type="ECO:0000256" key="2">
    <source>
        <dbReference type="ARBA" id="ARBA00022801"/>
    </source>
</evidence>
<accession>A0ABY1Q1F1</accession>
<keyword evidence="8" id="KW-1185">Reference proteome</keyword>
<dbReference type="InterPro" id="IPR036286">
    <property type="entry name" value="LexA/Signal_pep-like_sf"/>
</dbReference>
<reference evidence="7 8" key="1">
    <citation type="submission" date="2017-05" db="EMBL/GenBank/DDBJ databases">
        <authorList>
            <person name="Varghese N."/>
            <person name="Submissions S."/>
        </authorList>
    </citation>
    <scope>NUCLEOTIDE SEQUENCE [LARGE SCALE GENOMIC DNA]</scope>
    <source>
        <strain evidence="7 8">SM16</strain>
    </source>
</reference>
<dbReference type="SUPFAM" id="SSF51306">
    <property type="entry name" value="LexA/Signal peptidase"/>
    <property type="match status" value="1"/>
</dbReference>
<dbReference type="RefSeq" id="WP_379511627.1">
    <property type="nucleotide sequence ID" value="NZ_JBHSVT010000001.1"/>
</dbReference>
<sequence>MVSNDDARARLLELADRRQISLSKLSLMLGKNPSYLQQFVRKGSPRKLEEEDRGMLARFFGVEEEELGRSKENSYGGDGRSGGEWVLVPRLSIGASAGPGAMANGELVFDTMRFSDRWLRSLGLQPGNLSTIAVRGDSMEPTLRHGDEILVDRTLRSLRDGIHVLRLDDTLLVKRVDTSRSGVLVLLSDNPAYPPLECKLKDVELVGRVVWKGGPI</sequence>
<keyword evidence="3" id="KW-0805">Transcription regulation</keyword>
<dbReference type="Gene3D" id="2.10.109.10">
    <property type="entry name" value="Umud Fragment, subunit A"/>
    <property type="match status" value="1"/>
</dbReference>
<dbReference type="PANTHER" id="PTHR40661">
    <property type="match status" value="1"/>
</dbReference>
<dbReference type="InterPro" id="IPR019756">
    <property type="entry name" value="Pept_S26A_signal_pept_1_Ser-AS"/>
</dbReference>
<evidence type="ECO:0000256" key="1">
    <source>
        <dbReference type="ARBA" id="ARBA00022670"/>
    </source>
</evidence>
<dbReference type="PANTHER" id="PTHR40661:SF3">
    <property type="entry name" value="FELS-1 PROPHAGE TRANSCRIPTIONAL REGULATOR"/>
    <property type="match status" value="1"/>
</dbReference>
<evidence type="ECO:0000256" key="5">
    <source>
        <dbReference type="ARBA" id="ARBA00023163"/>
    </source>
</evidence>
<dbReference type="InterPro" id="IPR015927">
    <property type="entry name" value="Peptidase_S24_S26A/B/C"/>
</dbReference>
<dbReference type="PROSITE" id="PS00501">
    <property type="entry name" value="SPASE_I_1"/>
    <property type="match status" value="1"/>
</dbReference>
<protein>
    <submittedName>
        <fullName evidence="7">Phage repressor protein C, contains Cro/C1-type HTH and peptisase s24 domains</fullName>
    </submittedName>
</protein>
<evidence type="ECO:0000256" key="3">
    <source>
        <dbReference type="ARBA" id="ARBA00023015"/>
    </source>
</evidence>
<keyword evidence="4" id="KW-0238">DNA-binding</keyword>
<feature type="domain" description="Peptidase S24/S26A/S26B/S26C" evidence="6">
    <location>
        <begin position="95"/>
        <end position="210"/>
    </location>
</feature>
<dbReference type="CDD" id="cd06529">
    <property type="entry name" value="S24_LexA-like"/>
    <property type="match status" value="1"/>
</dbReference>
<name>A0ABY1Q1F1_9SPHN</name>
<proteinExistence type="predicted"/>
<evidence type="ECO:0000313" key="7">
    <source>
        <dbReference type="EMBL" id="SMP56123.1"/>
    </source>
</evidence>
<dbReference type="EMBL" id="FXUI01000002">
    <property type="protein sequence ID" value="SMP56123.1"/>
    <property type="molecule type" value="Genomic_DNA"/>
</dbReference>